<reference evidence="1" key="1">
    <citation type="submission" date="2014-09" db="EMBL/GenBank/DDBJ databases">
        <authorList>
            <person name="Magalhaes I.L.F."/>
            <person name="Oliveira U."/>
            <person name="Santos F.R."/>
            <person name="Vidigal T.H.D.A."/>
            <person name="Brescovit A.D."/>
            <person name="Santos A.J."/>
        </authorList>
    </citation>
    <scope>NUCLEOTIDE SEQUENCE</scope>
    <source>
        <tissue evidence="1">Shoot tissue taken approximately 20 cm above the soil surface</tissue>
    </source>
</reference>
<dbReference type="EMBL" id="GBRH01193172">
    <property type="protein sequence ID" value="JAE04724.1"/>
    <property type="molecule type" value="Transcribed_RNA"/>
</dbReference>
<dbReference type="AlphaFoldDB" id="A0A0A9F0I2"/>
<name>A0A0A9F0I2_ARUDO</name>
<reference evidence="1" key="2">
    <citation type="journal article" date="2015" name="Data Brief">
        <title>Shoot transcriptome of the giant reed, Arundo donax.</title>
        <authorList>
            <person name="Barrero R.A."/>
            <person name="Guerrero F.D."/>
            <person name="Moolhuijzen P."/>
            <person name="Goolsby J.A."/>
            <person name="Tidwell J."/>
            <person name="Bellgard S.E."/>
            <person name="Bellgard M.I."/>
        </authorList>
    </citation>
    <scope>NUCLEOTIDE SEQUENCE</scope>
    <source>
        <tissue evidence="1">Shoot tissue taken approximately 20 cm above the soil surface</tissue>
    </source>
</reference>
<evidence type="ECO:0000313" key="1">
    <source>
        <dbReference type="EMBL" id="JAE04724.1"/>
    </source>
</evidence>
<protein>
    <submittedName>
        <fullName evidence="1">Uncharacterized protein</fullName>
    </submittedName>
</protein>
<accession>A0A0A9F0I2</accession>
<sequence>MFSHKKAVMKRGYLIELTLRYPPWNESKVELMRHLYRFNYFGFVLSFLGLRR</sequence>
<organism evidence="1">
    <name type="scientific">Arundo donax</name>
    <name type="common">Giant reed</name>
    <name type="synonym">Donax arundinaceus</name>
    <dbReference type="NCBI Taxonomy" id="35708"/>
    <lineage>
        <taxon>Eukaryota</taxon>
        <taxon>Viridiplantae</taxon>
        <taxon>Streptophyta</taxon>
        <taxon>Embryophyta</taxon>
        <taxon>Tracheophyta</taxon>
        <taxon>Spermatophyta</taxon>
        <taxon>Magnoliopsida</taxon>
        <taxon>Liliopsida</taxon>
        <taxon>Poales</taxon>
        <taxon>Poaceae</taxon>
        <taxon>PACMAD clade</taxon>
        <taxon>Arundinoideae</taxon>
        <taxon>Arundineae</taxon>
        <taxon>Arundo</taxon>
    </lineage>
</organism>
<proteinExistence type="predicted"/>